<dbReference type="GO" id="GO:0006357">
    <property type="term" value="P:regulation of transcription by RNA polymerase II"/>
    <property type="evidence" value="ECO:0007669"/>
    <property type="project" value="InterPro"/>
</dbReference>
<evidence type="ECO:0000256" key="7">
    <source>
        <dbReference type="ARBA" id="ARBA00023242"/>
    </source>
</evidence>
<keyword evidence="6 9" id="KW-0804">Transcription</keyword>
<evidence type="ECO:0000256" key="4">
    <source>
        <dbReference type="ARBA" id="ARBA00023015"/>
    </source>
</evidence>
<dbReference type="GO" id="GO:0016592">
    <property type="term" value="C:mediator complex"/>
    <property type="evidence" value="ECO:0007669"/>
    <property type="project" value="UniProtKB-UniRule"/>
</dbReference>
<feature type="region of interest" description="Disordered" evidence="10">
    <location>
        <begin position="1"/>
        <end position="21"/>
    </location>
</feature>
<evidence type="ECO:0000256" key="1">
    <source>
        <dbReference type="ARBA" id="ARBA00004123"/>
    </source>
</evidence>
<feature type="compositionally biased region" description="Low complexity" evidence="10">
    <location>
        <begin position="386"/>
        <end position="405"/>
    </location>
</feature>
<proteinExistence type="inferred from homology"/>
<dbReference type="GeneID" id="33563975"/>
<dbReference type="PANTHER" id="PTHR12809">
    <property type="entry name" value="MEDIATOR COMPLEX SUBUNIT"/>
    <property type="match status" value="1"/>
</dbReference>
<dbReference type="GO" id="GO:0003712">
    <property type="term" value="F:transcription coregulator activity"/>
    <property type="evidence" value="ECO:0007669"/>
    <property type="project" value="UniProtKB-UniRule"/>
</dbReference>
<feature type="domain" description="Mediator complex subunit MED14 N-terminal" evidence="11">
    <location>
        <begin position="63"/>
        <end position="251"/>
    </location>
</feature>
<protein>
    <recommendedName>
        <fullName evidence="3 9">Mediator of RNA polymerase II transcription subunit 14</fullName>
    </recommendedName>
    <alternativeName>
        <fullName evidence="8 9">Mediator complex subunit 14</fullName>
    </alternativeName>
</protein>
<evidence type="ECO:0000259" key="11">
    <source>
        <dbReference type="Pfam" id="PF08638"/>
    </source>
</evidence>
<feature type="region of interest" description="Disordered" evidence="10">
    <location>
        <begin position="386"/>
        <end position="406"/>
    </location>
</feature>
<evidence type="ECO:0000256" key="9">
    <source>
        <dbReference type="RuleBase" id="RU365082"/>
    </source>
</evidence>
<evidence type="ECO:0000313" key="13">
    <source>
        <dbReference type="Proteomes" id="UP000193648"/>
    </source>
</evidence>
<comment type="subcellular location">
    <subcellularLocation>
        <location evidence="1 9">Nucleus</location>
    </subcellularLocation>
</comment>
<dbReference type="STRING" id="64571.A0A1Y2GIS7"/>
<dbReference type="OrthoDB" id="205099at2759"/>
<dbReference type="InterPro" id="IPR055122">
    <property type="entry name" value="Med14_N"/>
</dbReference>
<dbReference type="EMBL" id="MCFF01000031">
    <property type="protein sequence ID" value="ORZ10326.1"/>
    <property type="molecule type" value="Genomic_DNA"/>
</dbReference>
<evidence type="ECO:0000256" key="8">
    <source>
        <dbReference type="ARBA" id="ARBA00032007"/>
    </source>
</evidence>
<reference evidence="12 13" key="1">
    <citation type="submission" date="2016-07" db="EMBL/GenBank/DDBJ databases">
        <title>Pervasive Adenine N6-methylation of Active Genes in Fungi.</title>
        <authorList>
            <consortium name="DOE Joint Genome Institute"/>
            <person name="Mondo S.J."/>
            <person name="Dannebaum R.O."/>
            <person name="Kuo R.C."/>
            <person name="Labutti K."/>
            <person name="Haridas S."/>
            <person name="Kuo A."/>
            <person name="Salamov A."/>
            <person name="Ahrendt S.R."/>
            <person name="Lipzen A."/>
            <person name="Sullivan W."/>
            <person name="Andreopoulos W.B."/>
            <person name="Clum A."/>
            <person name="Lindquist E."/>
            <person name="Daum C."/>
            <person name="Ramamoorthy G.K."/>
            <person name="Gryganskyi A."/>
            <person name="Culley D."/>
            <person name="Magnuson J.K."/>
            <person name="James T.Y."/>
            <person name="O'Malley M.A."/>
            <person name="Stajich J.E."/>
            <person name="Spatafora J.W."/>
            <person name="Visel A."/>
            <person name="Grigoriev I.V."/>
        </authorList>
    </citation>
    <scope>NUCLEOTIDE SEQUENCE [LARGE SCALE GENOMIC DNA]</scope>
    <source>
        <strain evidence="12 13">NRRL 3116</strain>
    </source>
</reference>
<evidence type="ECO:0000256" key="2">
    <source>
        <dbReference type="ARBA" id="ARBA00007813"/>
    </source>
</evidence>
<evidence type="ECO:0000313" key="12">
    <source>
        <dbReference type="EMBL" id="ORZ10326.1"/>
    </source>
</evidence>
<dbReference type="InterPro" id="IPR013947">
    <property type="entry name" value="Mediator_Med14"/>
</dbReference>
<keyword evidence="13" id="KW-1185">Reference proteome</keyword>
<accession>A0A1Y2GIS7</accession>
<sequence length="1208" mass="134603">MAGTHSVHTVANGMPTDTSLTEAKMEPNGIVKGASQTNVASTSSASSSLVIATPVLPRNLAGMVPLGAIIHRMTNEAFSDLSNLSDILPSMTDAQKKLHILEYTLSKREQFIKLLVLTKWAKSAHKFQQCQDIVGFLRHENELFTRAVGGLFETYRMFGRARVRNFDIPTAIDVLTTGTYQRLPSRIKQVYVADEPPSRTEMAATLERLDDVIRMRLLCDELVPPAMKYTIGKGKVKFVVANEFQVTLTVSGPGSPMDVPWRIVGLEILVKPIGGSFQGLDTSLSELQMRAIIHAAQKAMDSSSPANATQYTVVPAGPESGAPANQALLRLYDYLHMVSLHLLIELVYIQAQYVRSGWNNRLLVDINKPQRSYVRLTYWGSGMTTATQTQTSAPAPKRRASASPSTLSGAQIQGLVSQQEHFLEIRIEEREGPKSEIPEGLAGALVDSKSLGYPKAYIKVIWSQVVKGVISEQEVGPILELDPSNIHVERLLLKTVNTHTGQVMQEFYDRLSRHIDATKTHPEQEDDTFFCKNDIKLDMLDSAEHSILNGVANLTGPKALLVRLKGDRWIRIRIDIRTGQVVVREVGKTGEGIDPVIAAFQNRLNENANNIVDALISLRFSMAMVELESLAVLLGLQPYRRIALGTPDVSKFGSNIQQILFLQYPQHPRYYLVIGVIDRKFCVWLIEVVPTTGILLTLKSKAPVYWQELKRQRKIVKGDVEPKSAIMKRKSVQFDVGDETPQEPSTSDGLTIDQDLLSKLEALCRAKICHTEVKSQLEQHGIQYRLLSSNTKGAEDASPARRPTNTIPLIRLEPSSISPGFTEGLFLYVGAKLTGWWDNQRETCNFIVQAKFAPDSIPSNMDNGSLDSSVCYHAKTGILSFTYKIRGDFIQQFKGDWEKIVRMLRIIRQLHAPTITSSYINLQVCHLHYVKLSYFGRYTATIRWAPPSIAERRSNSGVLLPNAPRFRQGLYEIDLAEIEEGVDYFINPHRRMKYFLQDMFNREADLHSLMNTIVQTCSILEVVDRLENSVKEDSMGLKLLSIIPRSAHHIRLVYGSKYALDIRAYSRTHLSMFDASFPSESFGSNLPPPPQPATAPSLMTPGRIVPPTSKGHLHYGAIPKLQALIGSIDVDKEDEEFNDLQPTIASLVINSSVTSSQGRKLSSHGTTLGGLQEEDSYEIMPLPNGLICSRKASGRALYRIAKHMESQL</sequence>
<evidence type="ECO:0000256" key="10">
    <source>
        <dbReference type="SAM" id="MobiDB-lite"/>
    </source>
</evidence>
<dbReference type="AlphaFoldDB" id="A0A1Y2GIS7"/>
<dbReference type="Proteomes" id="UP000193648">
    <property type="component" value="Unassembled WGS sequence"/>
</dbReference>
<organism evidence="12 13">
    <name type="scientific">Lobosporangium transversale</name>
    <dbReference type="NCBI Taxonomy" id="64571"/>
    <lineage>
        <taxon>Eukaryota</taxon>
        <taxon>Fungi</taxon>
        <taxon>Fungi incertae sedis</taxon>
        <taxon>Mucoromycota</taxon>
        <taxon>Mortierellomycotina</taxon>
        <taxon>Mortierellomycetes</taxon>
        <taxon>Mortierellales</taxon>
        <taxon>Mortierellaceae</taxon>
        <taxon>Lobosporangium</taxon>
    </lineage>
</organism>
<comment type="subunit">
    <text evidence="9">Component of the Mediator complex.</text>
</comment>
<name>A0A1Y2GIS7_9FUNG</name>
<dbReference type="RefSeq" id="XP_021879233.1">
    <property type="nucleotide sequence ID" value="XM_022022131.1"/>
</dbReference>
<comment type="function">
    <text evidence="9">Component of the Mediator complex, a coactivator involved in the regulated transcription of nearly all RNA polymerase II-dependent genes. Mediator functions as a bridge to convey information from gene-specific regulatory proteins to the basal RNA polymerase II transcription machinery. Mediator is recruited to promoters by direct interactions with regulatory proteins and serves as a scaffold for the assembly of a functional preinitiation complex with RNA polymerase II and the general transcription factors.</text>
</comment>
<dbReference type="PANTHER" id="PTHR12809:SF2">
    <property type="entry name" value="MEDIATOR OF RNA POLYMERASE II TRANSCRIPTION SUBUNIT 14"/>
    <property type="match status" value="1"/>
</dbReference>
<evidence type="ECO:0000256" key="6">
    <source>
        <dbReference type="ARBA" id="ARBA00023163"/>
    </source>
</evidence>
<dbReference type="GO" id="GO:0070847">
    <property type="term" value="C:core mediator complex"/>
    <property type="evidence" value="ECO:0007669"/>
    <property type="project" value="TreeGrafter"/>
</dbReference>
<keyword evidence="5 9" id="KW-0010">Activator</keyword>
<evidence type="ECO:0000256" key="3">
    <source>
        <dbReference type="ARBA" id="ARBA00019619"/>
    </source>
</evidence>
<comment type="caution">
    <text evidence="12">The sequence shown here is derived from an EMBL/GenBank/DDBJ whole genome shotgun (WGS) entry which is preliminary data.</text>
</comment>
<keyword evidence="4 9" id="KW-0805">Transcription regulation</keyword>
<dbReference type="InParanoid" id="A0A1Y2GIS7"/>
<comment type="similarity">
    <text evidence="2 9">Belongs to the Mediator complex subunit 14 family.</text>
</comment>
<dbReference type="Pfam" id="PF08638">
    <property type="entry name" value="Med14"/>
    <property type="match status" value="1"/>
</dbReference>
<gene>
    <name evidence="12" type="ORF">BCR41DRAFT_338918</name>
</gene>
<evidence type="ECO:0000256" key="5">
    <source>
        <dbReference type="ARBA" id="ARBA00023159"/>
    </source>
</evidence>
<keyword evidence="7 9" id="KW-0539">Nucleus</keyword>